<dbReference type="PANTHER" id="PTHR45947:SF3">
    <property type="entry name" value="SULFOQUINOVOSYL TRANSFERASE SQD2"/>
    <property type="match status" value="1"/>
</dbReference>
<reference evidence="3 4" key="1">
    <citation type="submission" date="2020-08" db="EMBL/GenBank/DDBJ databases">
        <title>Genomic Encyclopedia of Type Strains, Phase IV (KMG-IV): sequencing the most valuable type-strain genomes for metagenomic binning, comparative biology and taxonomic classification.</title>
        <authorList>
            <person name="Goeker M."/>
        </authorList>
    </citation>
    <scope>NUCLEOTIDE SEQUENCE [LARGE SCALE GENOMIC DNA]</scope>
    <source>
        <strain evidence="3 4">DSM 11275</strain>
    </source>
</reference>
<dbReference type="PANTHER" id="PTHR45947">
    <property type="entry name" value="SULFOQUINOVOSYL TRANSFERASE SQD2"/>
    <property type="match status" value="1"/>
</dbReference>
<dbReference type="EMBL" id="JACHGO010000001">
    <property type="protein sequence ID" value="MBB5142213.1"/>
    <property type="molecule type" value="Genomic_DNA"/>
</dbReference>
<dbReference type="InterPro" id="IPR028098">
    <property type="entry name" value="Glyco_trans_4-like_N"/>
</dbReference>
<evidence type="ECO:0000313" key="4">
    <source>
        <dbReference type="Proteomes" id="UP000539075"/>
    </source>
</evidence>
<dbReference type="GO" id="GO:0016757">
    <property type="term" value="F:glycosyltransferase activity"/>
    <property type="evidence" value="ECO:0007669"/>
    <property type="project" value="InterPro"/>
</dbReference>
<dbReference type="Pfam" id="PF13439">
    <property type="entry name" value="Glyco_transf_4"/>
    <property type="match status" value="1"/>
</dbReference>
<name>A0A7W8BZP4_9BACT</name>
<comment type="caution">
    <text evidence="3">The sequence shown here is derived from an EMBL/GenBank/DDBJ whole genome shotgun (WGS) entry which is preliminary data.</text>
</comment>
<dbReference type="Proteomes" id="UP000539075">
    <property type="component" value="Unassembled WGS sequence"/>
</dbReference>
<dbReference type="Pfam" id="PF00534">
    <property type="entry name" value="Glycos_transf_1"/>
    <property type="match status" value="1"/>
</dbReference>
<dbReference type="InterPro" id="IPR050194">
    <property type="entry name" value="Glycosyltransferase_grp1"/>
</dbReference>
<protein>
    <submittedName>
        <fullName evidence="3">Glycosyltransferase involved in cell wall biosynthesis</fullName>
    </submittedName>
</protein>
<dbReference type="InterPro" id="IPR001296">
    <property type="entry name" value="Glyco_trans_1"/>
</dbReference>
<dbReference type="AlphaFoldDB" id="A0A7W8BZP4"/>
<organism evidence="3 4">
    <name type="scientific">Desulfovibrio intestinalis</name>
    <dbReference type="NCBI Taxonomy" id="58621"/>
    <lineage>
        <taxon>Bacteria</taxon>
        <taxon>Pseudomonadati</taxon>
        <taxon>Thermodesulfobacteriota</taxon>
        <taxon>Desulfovibrionia</taxon>
        <taxon>Desulfovibrionales</taxon>
        <taxon>Desulfovibrionaceae</taxon>
        <taxon>Desulfovibrio</taxon>
    </lineage>
</organism>
<evidence type="ECO:0000313" key="3">
    <source>
        <dbReference type="EMBL" id="MBB5142213.1"/>
    </source>
</evidence>
<dbReference type="Gene3D" id="3.40.50.2000">
    <property type="entry name" value="Glycogen Phosphorylase B"/>
    <property type="match status" value="2"/>
</dbReference>
<evidence type="ECO:0000259" key="2">
    <source>
        <dbReference type="Pfam" id="PF13439"/>
    </source>
</evidence>
<feature type="domain" description="Glycosyl transferase family 1" evidence="1">
    <location>
        <begin position="198"/>
        <end position="329"/>
    </location>
</feature>
<dbReference type="RefSeq" id="WP_183717506.1">
    <property type="nucleotide sequence ID" value="NZ_JACHGO010000001.1"/>
</dbReference>
<accession>A0A7W8BZP4</accession>
<proteinExistence type="predicted"/>
<evidence type="ECO:0000259" key="1">
    <source>
        <dbReference type="Pfam" id="PF00534"/>
    </source>
</evidence>
<keyword evidence="3" id="KW-0808">Transferase</keyword>
<gene>
    <name evidence="3" type="ORF">HNQ38_000276</name>
</gene>
<keyword evidence="4" id="KW-1185">Reference proteome</keyword>
<sequence>MRVAIVHYWLVNMGGGEKVLESLCRLYPQAHIYTHVLDPHKLSPVIAEHPIHTTFINKLPFSKKRYQSYLPLMPLALEQLDLTSYDLVISSESGPAKGVITRADTPHICYCHTPMRYLWDNWAEYLSTAGVLTRCGMRLLLPSLRRWDLASSFRVDHFVANSHNVARRIRKHWRRDAAVVPPPVNTSSFTPKSSPGGEHYLCFGRLTAYKRVDLAVRACTMLEKPLVVMGEGEEMDKLKALAGPTVRFLGRVEDSQAAAALANSKALLFPGEEDFGIVPLEAAASGVPVLAYGRGGALETVRNHETGLFFDQQTPEALATAINEFEQCEMGFDPALIRRHAENFSEHHFQTRFAREVDTACRAMTMGQA</sequence>
<dbReference type="SUPFAM" id="SSF53756">
    <property type="entry name" value="UDP-Glycosyltransferase/glycogen phosphorylase"/>
    <property type="match status" value="1"/>
</dbReference>
<feature type="domain" description="Glycosyltransferase subfamily 4-like N-terminal" evidence="2">
    <location>
        <begin position="13"/>
        <end position="187"/>
    </location>
</feature>